<evidence type="ECO:0000313" key="1">
    <source>
        <dbReference type="EMBL" id="GAE19909.1"/>
    </source>
</evidence>
<accession>W4PLD7</accession>
<comment type="caution">
    <text evidence="1">The sequence shown here is derived from an EMBL/GenBank/DDBJ whole genome shotgun (WGS) entry which is preliminary data.</text>
</comment>
<organism evidence="1 2">
    <name type="scientific">Bacteroides pyogenes DSM 20611 = JCM 6294</name>
    <dbReference type="NCBI Taxonomy" id="1121100"/>
    <lineage>
        <taxon>Bacteria</taxon>
        <taxon>Pseudomonadati</taxon>
        <taxon>Bacteroidota</taxon>
        <taxon>Bacteroidia</taxon>
        <taxon>Bacteroidales</taxon>
        <taxon>Bacteroidaceae</taxon>
        <taxon>Bacteroides</taxon>
    </lineage>
</organism>
<dbReference type="Proteomes" id="UP000018842">
    <property type="component" value="Unassembled WGS sequence"/>
</dbReference>
<evidence type="ECO:0000313" key="2">
    <source>
        <dbReference type="Proteomes" id="UP000018842"/>
    </source>
</evidence>
<name>W4PLD7_9BACE</name>
<dbReference type="EMBL" id="BAIR01000033">
    <property type="protein sequence ID" value="GAE19909.1"/>
    <property type="molecule type" value="Genomic_DNA"/>
</dbReference>
<proteinExistence type="predicted"/>
<gene>
    <name evidence="1" type="ORF">JCM6294_3028</name>
</gene>
<protein>
    <submittedName>
        <fullName evidence="1">Uncharacterized protein</fullName>
    </submittedName>
</protein>
<reference evidence="2" key="1">
    <citation type="journal article" date="2014" name="Genome">
        <title>Draft Genome Sequences of Three Strains of Bacteroides pyogenes Isolated from a Cat and Swine.</title>
        <authorList>
            <person name="Sakamoto M."/>
            <person name="Oshima K."/>
            <person name="Suda W."/>
            <person name="Kitamura K."/>
            <person name="Iida T."/>
            <person name="Hattori M."/>
            <person name="Ohkuma M."/>
        </authorList>
    </citation>
    <scope>NUCLEOTIDE SEQUENCE [LARGE SCALE GENOMIC DNA]</scope>
    <source>
        <strain evidence="2">JCM 6294</strain>
    </source>
</reference>
<sequence>MSHWGNFCVPLGKLLFPIRETNETIYRHPPQHLWLPLSALFASGLTLQPADTGGSLREKSPFTYIQPPQKQHAHELRNRFKTVRMRSVKTKRMNRLRTLV</sequence>
<dbReference type="AlphaFoldDB" id="W4PLD7"/>